<feature type="compositionally biased region" description="Low complexity" evidence="5">
    <location>
        <begin position="169"/>
        <end position="183"/>
    </location>
</feature>
<dbReference type="RefSeq" id="XP_011293687.2">
    <property type="nucleotide sequence ID" value="XM_011295385.3"/>
</dbReference>
<evidence type="ECO:0000313" key="7">
    <source>
        <dbReference type="Proteomes" id="UP001652621"/>
    </source>
</evidence>
<reference evidence="8" key="1">
    <citation type="submission" date="2025-08" db="UniProtKB">
        <authorList>
            <consortium name="RefSeq"/>
        </authorList>
    </citation>
    <scope>IDENTIFICATION</scope>
    <source>
        <strain evidence="8">Aabys</strain>
        <tissue evidence="8">Whole body</tissue>
    </source>
</reference>
<dbReference type="PANTHER" id="PTHR22663:SF17">
    <property type="entry name" value="RING FINGER PROTEIN NARYA-RELATED"/>
    <property type="match status" value="1"/>
</dbReference>
<dbReference type="Proteomes" id="UP001652621">
    <property type="component" value="Unplaced"/>
</dbReference>
<keyword evidence="1 4" id="KW-0479">Metal-binding</keyword>
<dbReference type="InterPro" id="IPR042123">
    <property type="entry name" value="Zip3/RNF212-like"/>
</dbReference>
<sequence>MSDQQKQNAHPPEFYTFWVHCNICYRMYFKKECRFFLLACNHVACEICLEGHLQQTDVYKCNLCLKITKACEIGNAMPANLKELFHPEPFSDGLNAFRVMAFQNKHRQRYFAHQETMASRLEEYQRLCTEAKTNCQKLYQDCENFRHERKHLENRAKLIRQQRRQIDDNSSNKTSSVSSENTSASSLAGTAITSFSNLSQGNPFDL</sequence>
<dbReference type="eggNOG" id="KOG4739">
    <property type="taxonomic scope" value="Eukaryota"/>
</dbReference>
<evidence type="ECO:0000313" key="8">
    <source>
        <dbReference type="RefSeq" id="XP_011293687.2"/>
    </source>
</evidence>
<keyword evidence="1 4" id="KW-0863">Zinc-finger</keyword>
<proteinExistence type="predicted"/>
<dbReference type="Pfam" id="PF14634">
    <property type="entry name" value="zf-RING_5"/>
    <property type="match status" value="1"/>
</dbReference>
<dbReference type="VEuPathDB" id="VectorBase:MDOA009826"/>
<evidence type="ECO:0000256" key="4">
    <source>
        <dbReference type="PROSITE-ProRule" id="PRU00175"/>
    </source>
</evidence>
<feature type="region of interest" description="Disordered" evidence="5">
    <location>
        <begin position="161"/>
        <end position="183"/>
    </location>
</feature>
<dbReference type="PROSITE" id="PS50089">
    <property type="entry name" value="ZF_RING_2"/>
    <property type="match status" value="1"/>
</dbReference>
<organism evidence="7 8">
    <name type="scientific">Musca domestica</name>
    <name type="common">House fly</name>
    <dbReference type="NCBI Taxonomy" id="7370"/>
    <lineage>
        <taxon>Eukaryota</taxon>
        <taxon>Metazoa</taxon>
        <taxon>Ecdysozoa</taxon>
        <taxon>Arthropoda</taxon>
        <taxon>Hexapoda</taxon>
        <taxon>Insecta</taxon>
        <taxon>Pterygota</taxon>
        <taxon>Neoptera</taxon>
        <taxon>Endopterygota</taxon>
        <taxon>Diptera</taxon>
        <taxon>Brachycera</taxon>
        <taxon>Muscomorpha</taxon>
        <taxon>Muscoidea</taxon>
        <taxon>Muscidae</taxon>
        <taxon>Musca</taxon>
    </lineage>
</organism>
<dbReference type="VEuPathDB" id="VectorBase:MDOMA2_004378"/>
<feature type="domain" description="RING-type" evidence="6">
    <location>
        <begin position="21"/>
        <end position="64"/>
    </location>
</feature>
<keyword evidence="7" id="KW-1185">Reference proteome</keyword>
<name>A0A9J7ICN3_MUSDO</name>
<keyword evidence="3" id="KW-0469">Meiosis</keyword>
<dbReference type="Gene3D" id="3.30.40.10">
    <property type="entry name" value="Zinc/RING finger domain, C3HC4 (zinc finger)"/>
    <property type="match status" value="1"/>
</dbReference>
<protein>
    <submittedName>
        <fullName evidence="8">RING finger protein vilya</fullName>
    </submittedName>
</protein>
<accession>A0A9J7ICN3</accession>
<evidence type="ECO:0000256" key="3">
    <source>
        <dbReference type="ARBA" id="ARBA00023254"/>
    </source>
</evidence>
<keyword evidence="2" id="KW-0862">Zinc</keyword>
<evidence type="ECO:0000256" key="2">
    <source>
        <dbReference type="ARBA" id="ARBA00022833"/>
    </source>
</evidence>
<dbReference type="OrthoDB" id="7841769at2759"/>
<dbReference type="SUPFAM" id="SSF57850">
    <property type="entry name" value="RING/U-box"/>
    <property type="match status" value="1"/>
</dbReference>
<dbReference type="STRING" id="7370.A0A1I8MYX4"/>
<gene>
    <name evidence="8" type="primary">LOC101899874</name>
</gene>
<dbReference type="PANTHER" id="PTHR22663">
    <property type="entry name" value="RING FINGER PROTEIN NARYA-RELATED"/>
    <property type="match status" value="1"/>
</dbReference>
<evidence type="ECO:0000259" key="6">
    <source>
        <dbReference type="PROSITE" id="PS50089"/>
    </source>
</evidence>
<evidence type="ECO:0000256" key="5">
    <source>
        <dbReference type="SAM" id="MobiDB-lite"/>
    </source>
</evidence>
<dbReference type="InterPro" id="IPR001841">
    <property type="entry name" value="Znf_RING"/>
</dbReference>
<dbReference type="GeneID" id="101899874"/>
<dbReference type="InterPro" id="IPR013083">
    <property type="entry name" value="Znf_RING/FYVE/PHD"/>
</dbReference>
<evidence type="ECO:0000256" key="1">
    <source>
        <dbReference type="ARBA" id="ARBA00022771"/>
    </source>
</evidence>